<feature type="transmembrane region" description="Helical" evidence="1">
    <location>
        <begin position="7"/>
        <end position="29"/>
    </location>
</feature>
<comment type="caution">
    <text evidence="2">The sequence shown here is derived from an EMBL/GenBank/DDBJ whole genome shotgun (WGS) entry which is preliminary data.</text>
</comment>
<feature type="transmembrane region" description="Helical" evidence="1">
    <location>
        <begin position="91"/>
        <end position="111"/>
    </location>
</feature>
<keyword evidence="1" id="KW-0812">Transmembrane</keyword>
<proteinExistence type="predicted"/>
<evidence type="ECO:0000313" key="2">
    <source>
        <dbReference type="EMBL" id="MFD0891023.1"/>
    </source>
</evidence>
<dbReference type="EMBL" id="JBHTHX010002858">
    <property type="protein sequence ID" value="MFD0891023.1"/>
    <property type="molecule type" value="Genomic_DNA"/>
</dbReference>
<keyword evidence="1" id="KW-0472">Membrane</keyword>
<dbReference type="Proteomes" id="UP001597024">
    <property type="component" value="Unassembled WGS sequence"/>
</dbReference>
<evidence type="ECO:0000313" key="3">
    <source>
        <dbReference type="Proteomes" id="UP001597024"/>
    </source>
</evidence>
<reference evidence="3" key="1">
    <citation type="journal article" date="2019" name="Int. J. Syst. Evol. Microbiol.">
        <title>The Global Catalogue of Microorganisms (GCM) 10K type strain sequencing project: providing services to taxonomists for standard genome sequencing and annotation.</title>
        <authorList>
            <consortium name="The Broad Institute Genomics Platform"/>
            <consortium name="The Broad Institute Genome Sequencing Center for Infectious Disease"/>
            <person name="Wu L."/>
            <person name="Ma J."/>
        </authorList>
    </citation>
    <scope>NUCLEOTIDE SEQUENCE [LARGE SCALE GENOMIC DNA]</scope>
    <source>
        <strain evidence="3">CCUG 62974</strain>
    </source>
</reference>
<accession>A0ABW3E820</accession>
<sequence>MTTARHVWFGAVLMVVALVLAGLSTLTFLRAGETGERLDGHRQKVSELLAEAESVKETDQGRYDELSGEAARYLGFADADDEEYRSQFTSAAVLAAGAAVSLGGCLVLFLLRARSPRARRV</sequence>
<gene>
    <name evidence="2" type="ORF">ACFQ08_41295</name>
</gene>
<keyword evidence="1" id="KW-1133">Transmembrane helix</keyword>
<organism evidence="2 3">
    <name type="scientific">Streptosporangium algeriense</name>
    <dbReference type="NCBI Taxonomy" id="1682748"/>
    <lineage>
        <taxon>Bacteria</taxon>
        <taxon>Bacillati</taxon>
        <taxon>Actinomycetota</taxon>
        <taxon>Actinomycetes</taxon>
        <taxon>Streptosporangiales</taxon>
        <taxon>Streptosporangiaceae</taxon>
        <taxon>Streptosporangium</taxon>
    </lineage>
</organism>
<keyword evidence="3" id="KW-1185">Reference proteome</keyword>
<protein>
    <submittedName>
        <fullName evidence="2">Uncharacterized protein</fullName>
    </submittedName>
</protein>
<evidence type="ECO:0000256" key="1">
    <source>
        <dbReference type="SAM" id="Phobius"/>
    </source>
</evidence>
<name>A0ABW3E820_9ACTN</name>